<dbReference type="EMBL" id="JAZGQO010000010">
    <property type="protein sequence ID" value="KAK6175681.1"/>
    <property type="molecule type" value="Genomic_DNA"/>
</dbReference>
<evidence type="ECO:0000256" key="5">
    <source>
        <dbReference type="ARBA" id="ARBA00022723"/>
    </source>
</evidence>
<keyword evidence="4" id="KW-0548">Nucleotidyltransferase</keyword>
<feature type="region of interest" description="Disordered" evidence="7">
    <location>
        <begin position="236"/>
        <end position="271"/>
    </location>
</feature>
<organism evidence="9 10">
    <name type="scientific">Patella caerulea</name>
    <name type="common">Rayed Mediterranean limpet</name>
    <dbReference type="NCBI Taxonomy" id="87958"/>
    <lineage>
        <taxon>Eukaryota</taxon>
        <taxon>Metazoa</taxon>
        <taxon>Spiralia</taxon>
        <taxon>Lophotrochozoa</taxon>
        <taxon>Mollusca</taxon>
        <taxon>Gastropoda</taxon>
        <taxon>Patellogastropoda</taxon>
        <taxon>Patelloidea</taxon>
        <taxon>Patellidae</taxon>
        <taxon>Patella</taxon>
    </lineage>
</organism>
<dbReference type="Gene3D" id="1.10.1410.40">
    <property type="match status" value="1"/>
</dbReference>
<dbReference type="PANTHER" id="PTHR10656:SF42">
    <property type="entry name" value="CYCLIC GMP-AMP SYNTHASE-LIKE PROTEIN-RELATED"/>
    <property type="match status" value="1"/>
</dbReference>
<feature type="domain" description="Mab-21-like HhH/H2TH-like" evidence="8">
    <location>
        <begin position="382"/>
        <end position="459"/>
    </location>
</feature>
<evidence type="ECO:0000259" key="8">
    <source>
        <dbReference type="Pfam" id="PF20266"/>
    </source>
</evidence>
<comment type="similarity">
    <text evidence="2">Belongs to the mab-21 family.</text>
</comment>
<evidence type="ECO:0000256" key="6">
    <source>
        <dbReference type="ARBA" id="ARBA00022842"/>
    </source>
</evidence>
<evidence type="ECO:0000313" key="9">
    <source>
        <dbReference type="EMBL" id="KAK6175681.1"/>
    </source>
</evidence>
<dbReference type="GO" id="GO:0046872">
    <property type="term" value="F:metal ion binding"/>
    <property type="evidence" value="ECO:0007669"/>
    <property type="project" value="UniProtKB-KW"/>
</dbReference>
<dbReference type="AlphaFoldDB" id="A0AAN8JCX6"/>
<keyword evidence="3" id="KW-0808">Transferase</keyword>
<dbReference type="SMART" id="SM01265">
    <property type="entry name" value="Mab-21"/>
    <property type="match status" value="1"/>
</dbReference>
<comment type="cofactor">
    <cofactor evidence="1">
        <name>Mg(2+)</name>
        <dbReference type="ChEBI" id="CHEBI:18420"/>
    </cofactor>
</comment>
<comment type="caution">
    <text evidence="9">The sequence shown here is derived from an EMBL/GenBank/DDBJ whole genome shotgun (WGS) entry which is preliminary data.</text>
</comment>
<dbReference type="PANTHER" id="PTHR10656">
    <property type="entry name" value="CELL FATE DETERMINING PROTEIN MAB21-RELATED"/>
    <property type="match status" value="1"/>
</dbReference>
<keyword evidence="5" id="KW-0479">Metal-binding</keyword>
<evidence type="ECO:0000256" key="3">
    <source>
        <dbReference type="ARBA" id="ARBA00022679"/>
    </source>
</evidence>
<evidence type="ECO:0000256" key="1">
    <source>
        <dbReference type="ARBA" id="ARBA00001946"/>
    </source>
</evidence>
<keyword evidence="10" id="KW-1185">Reference proteome</keyword>
<evidence type="ECO:0000256" key="7">
    <source>
        <dbReference type="SAM" id="MobiDB-lite"/>
    </source>
</evidence>
<feature type="compositionally biased region" description="Basic and acidic residues" evidence="7">
    <location>
        <begin position="236"/>
        <end position="258"/>
    </location>
</feature>
<dbReference type="Proteomes" id="UP001347796">
    <property type="component" value="Unassembled WGS sequence"/>
</dbReference>
<dbReference type="Pfam" id="PF20266">
    <property type="entry name" value="Mab-21_C"/>
    <property type="match status" value="1"/>
</dbReference>
<dbReference type="InterPro" id="IPR024810">
    <property type="entry name" value="MAB21L/cGLR"/>
</dbReference>
<evidence type="ECO:0000256" key="4">
    <source>
        <dbReference type="ARBA" id="ARBA00022695"/>
    </source>
</evidence>
<gene>
    <name evidence="9" type="ORF">SNE40_014082</name>
</gene>
<sequence>MEYQKMNRKKEHSTVRFHDVSCKTSSVQKYSHAYLPRLNRQNTEISPVTSMDEQMHDLLDAMNDDKIEEDVAKLTAKQIINRLILYLRKISSIDFKSAFQIENIPQFSRDAGTLYYILPFKYEGVHMETLDPGYMTFKLPKQAPDKLDRFQKVRAYDGIHLSPLRLQWYISELVQKAVKRIDTEKRGRAKRNYEITTDKERLNTREEKGDIDEENMNTEVEKANIYEENLYEKTRYASEEKGDLDGERGKTEAEKGNMDEGNTDEGATDNTDDKICSDMMNEMLGVESCLHTSVVSDTEFQLPLTFKISGGWKVELLPAIFTSLKEPVYLMKPYEKDENNHSDIRWRICYAKRESTLLKSICNTDKDLRLEAMNVVLACLKCDSRLTLFSDYQIQTCLLHDMDFLMDNSPRWQRQTLQRCVQSLFKRVYDYVTSRNLPHFFIENFNLFEYWTENELKVAQSALGRLISNESAMMNLVQRTLRRTMDMTPVNLPENRSISTDWIPFDL</sequence>
<proteinExistence type="inferred from homology"/>
<name>A0AAN8JCX6_PATCE</name>
<accession>A0AAN8JCX6</accession>
<reference evidence="9 10" key="1">
    <citation type="submission" date="2024-01" db="EMBL/GenBank/DDBJ databases">
        <title>The genome of the rayed Mediterranean limpet Patella caerulea (Linnaeus, 1758).</title>
        <authorList>
            <person name="Anh-Thu Weber A."/>
            <person name="Halstead-Nussloch G."/>
        </authorList>
    </citation>
    <scope>NUCLEOTIDE SEQUENCE [LARGE SCALE GENOMIC DNA]</scope>
    <source>
        <strain evidence="9">AATW-2023a</strain>
        <tissue evidence="9">Whole specimen</tissue>
    </source>
</reference>
<protein>
    <recommendedName>
        <fullName evidence="8">Mab-21-like HhH/H2TH-like domain-containing protein</fullName>
    </recommendedName>
</protein>
<dbReference type="GO" id="GO:0016779">
    <property type="term" value="F:nucleotidyltransferase activity"/>
    <property type="evidence" value="ECO:0007669"/>
    <property type="project" value="UniProtKB-KW"/>
</dbReference>
<dbReference type="InterPro" id="IPR046906">
    <property type="entry name" value="Mab-21_HhH/H2TH-like"/>
</dbReference>
<keyword evidence="6" id="KW-0460">Magnesium</keyword>
<evidence type="ECO:0000313" key="10">
    <source>
        <dbReference type="Proteomes" id="UP001347796"/>
    </source>
</evidence>
<evidence type="ECO:0000256" key="2">
    <source>
        <dbReference type="ARBA" id="ARBA00008307"/>
    </source>
</evidence>